<dbReference type="RefSeq" id="WP_326833856.1">
    <property type="nucleotide sequence ID" value="NZ_CP142149.1"/>
</dbReference>
<dbReference type="InterPro" id="IPR005814">
    <property type="entry name" value="Aminotrans_3"/>
</dbReference>
<keyword evidence="11" id="KW-1185">Reference proteome</keyword>
<sequence>MTTLAGRETASPASAESFIELDERWSTHNYHPLPVVIAEAEGATVTDVEGKSYLDFLSGYSALNFGHRHPALIAAAVEQLGRVTLTSRAFHHDQLGLFCRELAELTGTEMVLPMNSGAEAVESAVKVARKWAHQVKGVPDGTAEIVVAGGNFHGRTTTIVSFSTDDTARADFGPFTPGFVTVPYGDADALRAAISPRTAAVLLEPVQGEAGVIVPPAGYFADVRRACDEHGVLLIADEIQSGLARTGTVLALDHEGVRADVYTLGKALGGGILPVSAVVGSRAVLGVLKPGEHGSTFGGNPVACAVGRAVVRLLQTGEYQQRSTELGAHLHSRLASLIGHGLSTVRGRGLWAGVDIAAGGPSGREASEALAGLGVLCKETHDHTLRIAPPLVITREELDRGIDAIAKVVQG</sequence>
<organism evidence="10 11">
    <name type="scientific">Amycolatopsis rhabdoformis</name>
    <dbReference type="NCBI Taxonomy" id="1448059"/>
    <lineage>
        <taxon>Bacteria</taxon>
        <taxon>Bacillati</taxon>
        <taxon>Actinomycetota</taxon>
        <taxon>Actinomycetes</taxon>
        <taxon>Pseudonocardiales</taxon>
        <taxon>Pseudonocardiaceae</taxon>
        <taxon>Amycolatopsis</taxon>
    </lineage>
</organism>
<keyword evidence="6 9" id="KW-0663">Pyridoxal phosphate</keyword>
<evidence type="ECO:0000256" key="9">
    <source>
        <dbReference type="RuleBase" id="RU003560"/>
    </source>
</evidence>
<proteinExistence type="inferred from homology"/>
<dbReference type="EC" id="2.6.1.13" evidence="3"/>
<dbReference type="InterPro" id="IPR050103">
    <property type="entry name" value="Class-III_PLP-dep_AT"/>
</dbReference>
<dbReference type="PIRSF" id="PIRSF000521">
    <property type="entry name" value="Transaminase_4ab_Lys_Orn"/>
    <property type="match status" value="1"/>
</dbReference>
<comment type="similarity">
    <text evidence="9">Belongs to the class-III pyridoxal-phosphate-dependent aminotransferase family.</text>
</comment>
<dbReference type="NCBIfam" id="TIGR01885">
    <property type="entry name" value="Orn_aminotrans"/>
    <property type="match status" value="1"/>
</dbReference>
<gene>
    <name evidence="10" type="primary">rocD</name>
    <name evidence="10" type="ORF">VSH64_02730</name>
</gene>
<dbReference type="SUPFAM" id="SSF53383">
    <property type="entry name" value="PLP-dependent transferases"/>
    <property type="match status" value="1"/>
</dbReference>
<dbReference type="PROSITE" id="PS00600">
    <property type="entry name" value="AA_TRANSFER_CLASS_3"/>
    <property type="match status" value="1"/>
</dbReference>
<dbReference type="InterPro" id="IPR015424">
    <property type="entry name" value="PyrdxlP-dep_Trfase"/>
</dbReference>
<evidence type="ECO:0000256" key="5">
    <source>
        <dbReference type="ARBA" id="ARBA00022679"/>
    </source>
</evidence>
<keyword evidence="7" id="KW-0045">Antibiotic biosynthesis</keyword>
<dbReference type="Gene3D" id="3.40.640.10">
    <property type="entry name" value="Type I PLP-dependent aspartate aminotransferase-like (Major domain)"/>
    <property type="match status" value="1"/>
</dbReference>
<protein>
    <recommendedName>
        <fullName evidence="3">ornithine aminotransferase</fullName>
        <ecNumber evidence="3">2.6.1.13</ecNumber>
    </recommendedName>
    <alternativeName>
        <fullName evidence="8">Ornithine--oxo-acid aminotransferase</fullName>
    </alternativeName>
</protein>
<accession>A0ABZ1IAK5</accession>
<evidence type="ECO:0000256" key="1">
    <source>
        <dbReference type="ARBA" id="ARBA00001933"/>
    </source>
</evidence>
<dbReference type="PANTHER" id="PTHR11986">
    <property type="entry name" value="AMINOTRANSFERASE CLASS III"/>
    <property type="match status" value="1"/>
</dbReference>
<evidence type="ECO:0000313" key="10">
    <source>
        <dbReference type="EMBL" id="WSE31044.1"/>
    </source>
</evidence>
<evidence type="ECO:0000256" key="4">
    <source>
        <dbReference type="ARBA" id="ARBA00022576"/>
    </source>
</evidence>
<dbReference type="Gene3D" id="3.90.1150.10">
    <property type="entry name" value="Aspartate Aminotransferase, domain 1"/>
    <property type="match status" value="1"/>
</dbReference>
<comment type="pathway">
    <text evidence="2">Amino-acid biosynthesis; L-proline biosynthesis; L-glutamate 5-semialdehyde from L-ornithine: step 1/1.</text>
</comment>
<evidence type="ECO:0000313" key="11">
    <source>
        <dbReference type="Proteomes" id="UP001330812"/>
    </source>
</evidence>
<comment type="cofactor">
    <cofactor evidence="1">
        <name>pyridoxal 5'-phosphate</name>
        <dbReference type="ChEBI" id="CHEBI:597326"/>
    </cofactor>
</comment>
<keyword evidence="4 10" id="KW-0032">Aminotransferase</keyword>
<evidence type="ECO:0000256" key="2">
    <source>
        <dbReference type="ARBA" id="ARBA00004998"/>
    </source>
</evidence>
<dbReference type="InterPro" id="IPR015422">
    <property type="entry name" value="PyrdxlP-dep_Trfase_small"/>
</dbReference>
<dbReference type="InterPro" id="IPR015421">
    <property type="entry name" value="PyrdxlP-dep_Trfase_major"/>
</dbReference>
<dbReference type="EMBL" id="CP142149">
    <property type="protein sequence ID" value="WSE31044.1"/>
    <property type="molecule type" value="Genomic_DNA"/>
</dbReference>
<evidence type="ECO:0000256" key="3">
    <source>
        <dbReference type="ARBA" id="ARBA00012924"/>
    </source>
</evidence>
<dbReference type="InterPro" id="IPR049704">
    <property type="entry name" value="Aminotrans_3_PPA_site"/>
</dbReference>
<keyword evidence="5 10" id="KW-0808">Transferase</keyword>
<dbReference type="GO" id="GO:0004587">
    <property type="term" value="F:ornithine aminotransferase activity"/>
    <property type="evidence" value="ECO:0007669"/>
    <property type="project" value="UniProtKB-EC"/>
</dbReference>
<reference evidence="10 11" key="1">
    <citation type="journal article" date="2015" name="Int. J. Syst. Evol. Microbiol.">
        <title>Amycolatopsis rhabdoformis sp. nov., an actinomycete isolated from a tropical forest soil.</title>
        <authorList>
            <person name="Souza W.R."/>
            <person name="Silva R.E."/>
            <person name="Goodfellow M."/>
            <person name="Busarakam K."/>
            <person name="Figueiro F.S."/>
            <person name="Ferreira D."/>
            <person name="Rodrigues-Filho E."/>
            <person name="Moraes L.A.B."/>
            <person name="Zucchi T.D."/>
        </authorList>
    </citation>
    <scope>NUCLEOTIDE SEQUENCE [LARGE SCALE GENOMIC DNA]</scope>
    <source>
        <strain evidence="10 11">NCIMB 14900</strain>
    </source>
</reference>
<dbReference type="Pfam" id="PF00202">
    <property type="entry name" value="Aminotran_3"/>
    <property type="match status" value="1"/>
</dbReference>
<dbReference type="PANTHER" id="PTHR11986:SF18">
    <property type="entry name" value="ORNITHINE AMINOTRANSFERASE, MITOCHONDRIAL"/>
    <property type="match status" value="1"/>
</dbReference>
<evidence type="ECO:0000256" key="7">
    <source>
        <dbReference type="ARBA" id="ARBA00023194"/>
    </source>
</evidence>
<dbReference type="CDD" id="cd00610">
    <property type="entry name" value="OAT_like"/>
    <property type="match status" value="1"/>
</dbReference>
<name>A0ABZ1IAK5_9PSEU</name>
<evidence type="ECO:0000256" key="6">
    <source>
        <dbReference type="ARBA" id="ARBA00022898"/>
    </source>
</evidence>
<dbReference type="Proteomes" id="UP001330812">
    <property type="component" value="Chromosome"/>
</dbReference>
<evidence type="ECO:0000256" key="8">
    <source>
        <dbReference type="ARBA" id="ARBA00030587"/>
    </source>
</evidence>
<dbReference type="InterPro" id="IPR010164">
    <property type="entry name" value="Orn_aminotrans"/>
</dbReference>